<keyword evidence="2 5" id="KW-0812">Transmembrane</keyword>
<evidence type="ECO:0000256" key="1">
    <source>
        <dbReference type="ARBA" id="ARBA00004141"/>
    </source>
</evidence>
<comment type="subcellular location">
    <subcellularLocation>
        <location evidence="1">Membrane</location>
        <topology evidence="1">Multi-pass membrane protein</topology>
    </subcellularLocation>
</comment>
<protein>
    <submittedName>
        <fullName evidence="6">Zinc/iron permease</fullName>
    </submittedName>
</protein>
<dbReference type="RefSeq" id="WP_022637267.1">
    <property type="nucleotide sequence ID" value="NZ_ASJR01000016.1"/>
</dbReference>
<feature type="transmembrane region" description="Helical" evidence="5">
    <location>
        <begin position="230"/>
        <end position="247"/>
    </location>
</feature>
<accession>U7D9W5</accession>
<feature type="transmembrane region" description="Helical" evidence="5">
    <location>
        <begin position="6"/>
        <end position="24"/>
    </location>
</feature>
<sequence>MESILYSFLAGISTSIGVIFLLIFGMPGKKTLATLLGFAGGIMLAISVFELMPEALEIGDMPSTVVGFLLGVLLMYLLDAVVPHSHLSTPDSPVEENAAGFKSSASPILRTGYLILFGIALHNLPEGLAIGAGLESSPELGLMIAVAIALHNIPEGIAMAGPLKAGGMKNMKIFLFTLAAGLMTPLGAILGHIFFNISEVFVGGSLAFAAGAMIYITNDELIPEANAMHSHLANGGIIAGLLLGFAVL</sequence>
<comment type="caution">
    <text evidence="6">The sequence shown here is derived from an EMBL/GenBank/DDBJ whole genome shotgun (WGS) entry which is preliminary data.</text>
</comment>
<dbReference type="Pfam" id="PF02535">
    <property type="entry name" value="Zip"/>
    <property type="match status" value="2"/>
</dbReference>
<reference evidence="6 7" key="1">
    <citation type="journal article" date="2013" name="Environ. Microbiol.">
        <title>Genome analysis of Chitinivibrio alkaliphilus gen. nov., sp. nov., a novel extremely haloalkaliphilic anaerobic chitinolytic bacterium from the candidate phylum Termite Group 3.</title>
        <authorList>
            <person name="Sorokin D.Y."/>
            <person name="Gumerov V.M."/>
            <person name="Rakitin A.L."/>
            <person name="Beletsky A.V."/>
            <person name="Damste J.S."/>
            <person name="Muyzer G."/>
            <person name="Mardanov A.V."/>
            <person name="Ravin N.V."/>
        </authorList>
    </citation>
    <scope>NUCLEOTIDE SEQUENCE [LARGE SCALE GENOMIC DNA]</scope>
    <source>
        <strain evidence="6 7">ACht1</strain>
    </source>
</reference>
<gene>
    <name evidence="6" type="ORF">CALK_1834</name>
</gene>
<dbReference type="AlphaFoldDB" id="U7D9W5"/>
<feature type="transmembrane region" description="Helical" evidence="5">
    <location>
        <begin position="173"/>
        <end position="194"/>
    </location>
</feature>
<evidence type="ECO:0000256" key="3">
    <source>
        <dbReference type="ARBA" id="ARBA00022989"/>
    </source>
</evidence>
<evidence type="ECO:0000256" key="5">
    <source>
        <dbReference type="SAM" id="Phobius"/>
    </source>
</evidence>
<dbReference type="GO" id="GO:0016020">
    <property type="term" value="C:membrane"/>
    <property type="evidence" value="ECO:0007669"/>
    <property type="project" value="UniProtKB-SubCell"/>
</dbReference>
<dbReference type="eggNOG" id="COG0428">
    <property type="taxonomic scope" value="Bacteria"/>
</dbReference>
<evidence type="ECO:0000313" key="7">
    <source>
        <dbReference type="Proteomes" id="UP000017148"/>
    </source>
</evidence>
<feature type="transmembrane region" description="Helical" evidence="5">
    <location>
        <begin position="200"/>
        <end position="218"/>
    </location>
</feature>
<keyword evidence="7" id="KW-1185">Reference proteome</keyword>
<evidence type="ECO:0000313" key="6">
    <source>
        <dbReference type="EMBL" id="ERP31220.1"/>
    </source>
</evidence>
<organism evidence="6 7">
    <name type="scientific">Chitinivibrio alkaliphilus ACht1</name>
    <dbReference type="NCBI Taxonomy" id="1313304"/>
    <lineage>
        <taxon>Bacteria</taxon>
        <taxon>Pseudomonadati</taxon>
        <taxon>Fibrobacterota</taxon>
        <taxon>Chitinivibrionia</taxon>
        <taxon>Chitinivibrionales</taxon>
        <taxon>Chitinivibrionaceae</taxon>
        <taxon>Chitinivibrio</taxon>
    </lineage>
</organism>
<feature type="transmembrane region" description="Helical" evidence="5">
    <location>
        <begin position="140"/>
        <end position="161"/>
    </location>
</feature>
<feature type="transmembrane region" description="Helical" evidence="5">
    <location>
        <begin position="61"/>
        <end position="78"/>
    </location>
</feature>
<feature type="transmembrane region" description="Helical" evidence="5">
    <location>
        <begin position="112"/>
        <end position="134"/>
    </location>
</feature>
<keyword evidence="3 5" id="KW-1133">Transmembrane helix</keyword>
<evidence type="ECO:0000256" key="2">
    <source>
        <dbReference type="ARBA" id="ARBA00022692"/>
    </source>
</evidence>
<dbReference type="PANTHER" id="PTHR11040">
    <property type="entry name" value="ZINC/IRON TRANSPORTER"/>
    <property type="match status" value="1"/>
</dbReference>
<dbReference type="GO" id="GO:0005385">
    <property type="term" value="F:zinc ion transmembrane transporter activity"/>
    <property type="evidence" value="ECO:0007669"/>
    <property type="project" value="TreeGrafter"/>
</dbReference>
<dbReference type="EMBL" id="ASJR01000016">
    <property type="protein sequence ID" value="ERP31220.1"/>
    <property type="molecule type" value="Genomic_DNA"/>
</dbReference>
<keyword evidence="4 5" id="KW-0472">Membrane</keyword>
<dbReference type="OrthoDB" id="9787346at2"/>
<dbReference type="PANTHER" id="PTHR11040:SF205">
    <property type="entry name" value="ZINC TRANSPORTER ZUPT"/>
    <property type="match status" value="1"/>
</dbReference>
<name>U7D9W5_9BACT</name>
<evidence type="ECO:0000256" key="4">
    <source>
        <dbReference type="ARBA" id="ARBA00023136"/>
    </source>
</evidence>
<dbReference type="STRING" id="1313304.CALK_1834"/>
<dbReference type="Proteomes" id="UP000017148">
    <property type="component" value="Unassembled WGS sequence"/>
</dbReference>
<dbReference type="InterPro" id="IPR003689">
    <property type="entry name" value="ZIP"/>
</dbReference>
<feature type="transmembrane region" description="Helical" evidence="5">
    <location>
        <begin position="31"/>
        <end position="49"/>
    </location>
</feature>
<proteinExistence type="predicted"/>